<organism evidence="1 2">
    <name type="scientific">Desulfonatronospira thiodismutans ASO3-1</name>
    <dbReference type="NCBI Taxonomy" id="555779"/>
    <lineage>
        <taxon>Bacteria</taxon>
        <taxon>Pseudomonadati</taxon>
        <taxon>Thermodesulfobacteriota</taxon>
        <taxon>Desulfovibrionia</taxon>
        <taxon>Desulfovibrionales</taxon>
        <taxon>Desulfonatronovibrionaceae</taxon>
        <taxon>Desulfonatronospira</taxon>
    </lineage>
</organism>
<keyword evidence="1" id="KW-0808">Transferase</keyword>
<dbReference type="GO" id="GO:0008483">
    <property type="term" value="F:transaminase activity"/>
    <property type="evidence" value="ECO:0007669"/>
    <property type="project" value="UniProtKB-KW"/>
</dbReference>
<dbReference type="EMBL" id="ACJN02000004">
    <property type="protein sequence ID" value="EFI32860.1"/>
    <property type="molecule type" value="Genomic_DNA"/>
</dbReference>
<proteinExistence type="predicted"/>
<dbReference type="Proteomes" id="UP000005496">
    <property type="component" value="Unassembled WGS sequence"/>
</dbReference>
<keyword evidence="1" id="KW-0032">Aminotransferase</keyword>
<protein>
    <submittedName>
        <fullName evidence="1">DegT/DnrJ/EryC1/StrS aminotransferase</fullName>
    </submittedName>
</protein>
<name>D6SU80_9BACT</name>
<evidence type="ECO:0000313" key="1">
    <source>
        <dbReference type="EMBL" id="EFI32860.1"/>
    </source>
</evidence>
<sequence>MKNLVFDVNVILDLWLERKSEAQLLQLAGILESGTGDGYNCWICSSSLHVLEYVTRRELKRDGADPHTAKLTSRQLMEQLFEYVSVLSCFGFQQDDNLLSRTDLEDAQIVRAASLLNSPTSIVTNEKRFDTSGTEVLELMPSEVPGWLREPASSSIVFVDLAAQQDGIRTSLERKKKGTVSSCVLFQLMLSILPTAQPPALKEVSHAPHSPFYP</sequence>
<evidence type="ECO:0000313" key="2">
    <source>
        <dbReference type="Proteomes" id="UP000005496"/>
    </source>
</evidence>
<gene>
    <name evidence="1" type="ORF">Dthio_PD0168</name>
</gene>
<comment type="caution">
    <text evidence="1">The sequence shown here is derived from an EMBL/GenBank/DDBJ whole genome shotgun (WGS) entry which is preliminary data.</text>
</comment>
<reference evidence="1" key="1">
    <citation type="submission" date="2010-05" db="EMBL/GenBank/DDBJ databases">
        <title>The draft genome of Desulfonatronospira thiodismutans ASO3-1.</title>
        <authorList>
            <consortium name="US DOE Joint Genome Institute (JGI-PGF)"/>
            <person name="Lucas S."/>
            <person name="Copeland A."/>
            <person name="Lapidus A."/>
            <person name="Cheng J.-F."/>
            <person name="Bruce D."/>
            <person name="Goodwin L."/>
            <person name="Pitluck S."/>
            <person name="Chertkov O."/>
            <person name="Brettin T."/>
            <person name="Detter J.C."/>
            <person name="Han C."/>
            <person name="Land M.L."/>
            <person name="Hauser L."/>
            <person name="Kyrpides N."/>
            <person name="Mikhailova N."/>
            <person name="Muyzer G."/>
            <person name="Woyke T."/>
        </authorList>
    </citation>
    <scope>NUCLEOTIDE SEQUENCE [LARGE SCALE GENOMIC DNA]</scope>
    <source>
        <strain evidence="1">ASO3-1</strain>
    </source>
</reference>
<accession>D6SU80</accession>
<keyword evidence="2" id="KW-1185">Reference proteome</keyword>
<dbReference type="AlphaFoldDB" id="D6SU80"/>
<dbReference type="RefSeq" id="WP_008871554.1">
    <property type="nucleotide sequence ID" value="NZ_ACJN02000004.1"/>
</dbReference>